<accession>A0A4Y2RPP7</accession>
<feature type="region of interest" description="Disordered" evidence="1">
    <location>
        <begin position="1"/>
        <end position="25"/>
    </location>
</feature>
<gene>
    <name evidence="2" type="ORF">AVEN_128472_1</name>
</gene>
<proteinExistence type="predicted"/>
<reference evidence="2 3" key="1">
    <citation type="journal article" date="2019" name="Sci. Rep.">
        <title>Orb-weaving spider Araneus ventricosus genome elucidates the spidroin gene catalogue.</title>
        <authorList>
            <person name="Kono N."/>
            <person name="Nakamura H."/>
            <person name="Ohtoshi R."/>
            <person name="Moran D.A.P."/>
            <person name="Shinohara A."/>
            <person name="Yoshida Y."/>
            <person name="Fujiwara M."/>
            <person name="Mori M."/>
            <person name="Tomita M."/>
            <person name="Arakawa K."/>
        </authorList>
    </citation>
    <scope>NUCLEOTIDE SEQUENCE [LARGE SCALE GENOMIC DNA]</scope>
</reference>
<dbReference type="Proteomes" id="UP000499080">
    <property type="component" value="Unassembled WGS sequence"/>
</dbReference>
<keyword evidence="3" id="KW-1185">Reference proteome</keyword>
<dbReference type="AlphaFoldDB" id="A0A4Y2RPP7"/>
<evidence type="ECO:0000313" key="3">
    <source>
        <dbReference type="Proteomes" id="UP000499080"/>
    </source>
</evidence>
<dbReference type="EMBL" id="BGPR01017908">
    <property type="protein sequence ID" value="GBN77668.1"/>
    <property type="molecule type" value="Genomic_DNA"/>
</dbReference>
<evidence type="ECO:0000313" key="2">
    <source>
        <dbReference type="EMBL" id="GBN77668.1"/>
    </source>
</evidence>
<name>A0A4Y2RPP7_ARAVE</name>
<comment type="caution">
    <text evidence="2">The sequence shown here is derived from an EMBL/GenBank/DDBJ whole genome shotgun (WGS) entry which is preliminary data.</text>
</comment>
<organism evidence="2 3">
    <name type="scientific">Araneus ventricosus</name>
    <name type="common">Orbweaver spider</name>
    <name type="synonym">Epeira ventricosa</name>
    <dbReference type="NCBI Taxonomy" id="182803"/>
    <lineage>
        <taxon>Eukaryota</taxon>
        <taxon>Metazoa</taxon>
        <taxon>Ecdysozoa</taxon>
        <taxon>Arthropoda</taxon>
        <taxon>Chelicerata</taxon>
        <taxon>Arachnida</taxon>
        <taxon>Araneae</taxon>
        <taxon>Araneomorphae</taxon>
        <taxon>Entelegynae</taxon>
        <taxon>Araneoidea</taxon>
        <taxon>Araneidae</taxon>
        <taxon>Araneus</taxon>
    </lineage>
</organism>
<sequence>MPLMQKKSVGVGEGGSSRGVQLTMERSSRSSSVTVVILEEDLFRSGMNDTSFGAWMPCFACTRNSVKDNLLPLRHLRWKEKNIAFAMQEGRSLIYYWIAMFVL</sequence>
<evidence type="ECO:0000256" key="1">
    <source>
        <dbReference type="SAM" id="MobiDB-lite"/>
    </source>
</evidence>
<protein>
    <submittedName>
        <fullName evidence="2">Uncharacterized protein</fullName>
    </submittedName>
</protein>